<name>A0AAD6AK03_9TELE</name>
<sequence>MGRKQRSLLLKRARKSRIVASNEVLDRSRAAACSGNGCLSEFLSSYATKTENEAQLKVGVVGFPNGILACNAGVKRGITKSMQEVHILKNVKLIDSPGIMAAPSNPPASMALRSLQVEEGGVSAHEAVRTLLKQCDHSQIMLQYNVPDFRNSLEFLTLLAKKRGYLQKGGIPNAEQASTAFLDDWTG</sequence>
<keyword evidence="1" id="KW-0547">Nucleotide-binding</keyword>
<dbReference type="PANTHER" id="PTHR11089:SF11">
    <property type="entry name" value="GUANINE NUCLEOTIDE-BINDING PROTEIN-LIKE 3"/>
    <property type="match status" value="1"/>
</dbReference>
<dbReference type="Proteomes" id="UP001219934">
    <property type="component" value="Unassembled WGS sequence"/>
</dbReference>
<reference evidence="3" key="1">
    <citation type="submission" date="2022-11" db="EMBL/GenBank/DDBJ databases">
        <title>Chromosome-level genome of Pogonophryne albipinna.</title>
        <authorList>
            <person name="Jo E."/>
        </authorList>
    </citation>
    <scope>NUCLEOTIDE SEQUENCE</scope>
    <source>
        <strain evidence="3">SGF0006</strain>
        <tissue evidence="3">Muscle</tissue>
    </source>
</reference>
<organism evidence="3 4">
    <name type="scientific">Pogonophryne albipinna</name>
    <dbReference type="NCBI Taxonomy" id="1090488"/>
    <lineage>
        <taxon>Eukaryota</taxon>
        <taxon>Metazoa</taxon>
        <taxon>Chordata</taxon>
        <taxon>Craniata</taxon>
        <taxon>Vertebrata</taxon>
        <taxon>Euteleostomi</taxon>
        <taxon>Actinopterygii</taxon>
        <taxon>Neopterygii</taxon>
        <taxon>Teleostei</taxon>
        <taxon>Neoteleostei</taxon>
        <taxon>Acanthomorphata</taxon>
        <taxon>Eupercaria</taxon>
        <taxon>Perciformes</taxon>
        <taxon>Notothenioidei</taxon>
        <taxon>Pogonophryne</taxon>
    </lineage>
</organism>
<dbReference type="InterPro" id="IPR023179">
    <property type="entry name" value="GTP-bd_ortho_bundle_sf"/>
</dbReference>
<dbReference type="GO" id="GO:0005730">
    <property type="term" value="C:nucleolus"/>
    <property type="evidence" value="ECO:0007669"/>
    <property type="project" value="TreeGrafter"/>
</dbReference>
<evidence type="ECO:0000256" key="1">
    <source>
        <dbReference type="ARBA" id="ARBA00022741"/>
    </source>
</evidence>
<dbReference type="Gene3D" id="1.10.1580.10">
    <property type="match status" value="1"/>
</dbReference>
<keyword evidence="2" id="KW-0342">GTP-binding</keyword>
<evidence type="ECO:0000256" key="2">
    <source>
        <dbReference type="ARBA" id="ARBA00023134"/>
    </source>
</evidence>
<dbReference type="InterPro" id="IPR027417">
    <property type="entry name" value="P-loop_NTPase"/>
</dbReference>
<gene>
    <name evidence="3" type="ORF">JOQ06_014585</name>
</gene>
<dbReference type="PANTHER" id="PTHR11089">
    <property type="entry name" value="GTP-BINDING PROTEIN-RELATED"/>
    <property type="match status" value="1"/>
</dbReference>
<comment type="caution">
    <text evidence="3">The sequence shown here is derived from an EMBL/GenBank/DDBJ whole genome shotgun (WGS) entry which is preliminary data.</text>
</comment>
<proteinExistence type="predicted"/>
<dbReference type="Gene3D" id="3.40.50.300">
    <property type="entry name" value="P-loop containing nucleotide triphosphate hydrolases"/>
    <property type="match status" value="1"/>
</dbReference>
<accession>A0AAD6AK03</accession>
<dbReference type="InterPro" id="IPR050755">
    <property type="entry name" value="TRAFAC_YlqF/YawG_RiboMat"/>
</dbReference>
<evidence type="ECO:0000313" key="4">
    <source>
        <dbReference type="Proteomes" id="UP001219934"/>
    </source>
</evidence>
<keyword evidence="4" id="KW-1185">Reference proteome</keyword>
<dbReference type="AlphaFoldDB" id="A0AAD6AK03"/>
<protein>
    <submittedName>
        <fullName evidence="3">Uncharacterized protein</fullName>
    </submittedName>
</protein>
<evidence type="ECO:0000313" key="3">
    <source>
        <dbReference type="EMBL" id="KAJ4926840.1"/>
    </source>
</evidence>
<dbReference type="GO" id="GO:0005525">
    <property type="term" value="F:GTP binding"/>
    <property type="evidence" value="ECO:0007669"/>
    <property type="project" value="UniProtKB-KW"/>
</dbReference>
<dbReference type="EMBL" id="JAPTMU010000019">
    <property type="protein sequence ID" value="KAJ4926840.1"/>
    <property type="molecule type" value="Genomic_DNA"/>
</dbReference>